<dbReference type="Gene3D" id="3.40.190.290">
    <property type="match status" value="1"/>
</dbReference>
<dbReference type="InterPro" id="IPR000847">
    <property type="entry name" value="LysR_HTH_N"/>
</dbReference>
<dbReference type="Pfam" id="PF00126">
    <property type="entry name" value="HTH_1"/>
    <property type="match status" value="1"/>
</dbReference>
<dbReference type="SUPFAM" id="SSF53850">
    <property type="entry name" value="Periplasmic binding protein-like II"/>
    <property type="match status" value="1"/>
</dbReference>
<proteinExistence type="inferred from homology"/>
<dbReference type="AlphaFoldDB" id="A0A517SMP0"/>
<dbReference type="SUPFAM" id="SSF46785">
    <property type="entry name" value="Winged helix' DNA-binding domain"/>
    <property type="match status" value="1"/>
</dbReference>
<evidence type="ECO:0000256" key="4">
    <source>
        <dbReference type="ARBA" id="ARBA00023163"/>
    </source>
</evidence>
<comment type="similarity">
    <text evidence="1">Belongs to the LysR transcriptional regulatory family.</text>
</comment>
<protein>
    <submittedName>
        <fullName evidence="6">HTH-type transcriptional regulator CynR</fullName>
    </submittedName>
</protein>
<gene>
    <name evidence="6" type="primary">cynR_3</name>
    <name evidence="6" type="ORF">Pan44_54590</name>
</gene>
<dbReference type="FunCoup" id="A0A517SMP0">
    <property type="interactions" value="55"/>
</dbReference>
<dbReference type="InParanoid" id="A0A517SMP0"/>
<dbReference type="OrthoDB" id="9785745at2"/>
<dbReference type="InterPro" id="IPR036390">
    <property type="entry name" value="WH_DNA-bd_sf"/>
</dbReference>
<dbReference type="PROSITE" id="PS50931">
    <property type="entry name" value="HTH_LYSR"/>
    <property type="match status" value="1"/>
</dbReference>
<dbReference type="CDD" id="cd05466">
    <property type="entry name" value="PBP2_LTTR_substrate"/>
    <property type="match status" value="1"/>
</dbReference>
<feature type="domain" description="HTH lysR-type" evidence="5">
    <location>
        <begin position="1"/>
        <end position="58"/>
    </location>
</feature>
<dbReference type="PANTHER" id="PTHR30419">
    <property type="entry name" value="HTH-TYPE TRANSCRIPTIONAL REGULATOR YBHD"/>
    <property type="match status" value="1"/>
</dbReference>
<dbReference type="GO" id="GO:0003700">
    <property type="term" value="F:DNA-binding transcription factor activity"/>
    <property type="evidence" value="ECO:0007669"/>
    <property type="project" value="InterPro"/>
</dbReference>
<dbReference type="GO" id="GO:0005829">
    <property type="term" value="C:cytosol"/>
    <property type="evidence" value="ECO:0007669"/>
    <property type="project" value="TreeGrafter"/>
</dbReference>
<evidence type="ECO:0000256" key="3">
    <source>
        <dbReference type="ARBA" id="ARBA00023125"/>
    </source>
</evidence>
<keyword evidence="2" id="KW-0805">Transcription regulation</keyword>
<dbReference type="GO" id="GO:0003677">
    <property type="term" value="F:DNA binding"/>
    <property type="evidence" value="ECO:0007669"/>
    <property type="project" value="UniProtKB-KW"/>
</dbReference>
<dbReference type="PANTHER" id="PTHR30419:SF8">
    <property type="entry name" value="NITROGEN ASSIMILATION TRANSCRIPTIONAL ACTIVATOR-RELATED"/>
    <property type="match status" value="1"/>
</dbReference>
<dbReference type="Gene3D" id="1.10.10.10">
    <property type="entry name" value="Winged helix-like DNA-binding domain superfamily/Winged helix DNA-binding domain"/>
    <property type="match status" value="1"/>
</dbReference>
<reference evidence="6 7" key="1">
    <citation type="submission" date="2019-02" db="EMBL/GenBank/DDBJ databases">
        <title>Deep-cultivation of Planctomycetes and their phenomic and genomic characterization uncovers novel biology.</title>
        <authorList>
            <person name="Wiegand S."/>
            <person name="Jogler M."/>
            <person name="Boedeker C."/>
            <person name="Pinto D."/>
            <person name="Vollmers J."/>
            <person name="Rivas-Marin E."/>
            <person name="Kohn T."/>
            <person name="Peeters S.H."/>
            <person name="Heuer A."/>
            <person name="Rast P."/>
            <person name="Oberbeckmann S."/>
            <person name="Bunk B."/>
            <person name="Jeske O."/>
            <person name="Meyerdierks A."/>
            <person name="Storesund J.E."/>
            <person name="Kallscheuer N."/>
            <person name="Luecker S."/>
            <person name="Lage O.M."/>
            <person name="Pohl T."/>
            <person name="Merkel B.J."/>
            <person name="Hornburger P."/>
            <person name="Mueller R.-W."/>
            <person name="Bruemmer F."/>
            <person name="Labrenz M."/>
            <person name="Spormann A.M."/>
            <person name="Op den Camp H."/>
            <person name="Overmann J."/>
            <person name="Amann R."/>
            <person name="Jetten M.S.M."/>
            <person name="Mascher T."/>
            <person name="Medema M.H."/>
            <person name="Devos D.P."/>
            <person name="Kaster A.-K."/>
            <person name="Ovreas L."/>
            <person name="Rohde M."/>
            <person name="Galperin M.Y."/>
            <person name="Jogler C."/>
        </authorList>
    </citation>
    <scope>NUCLEOTIDE SEQUENCE [LARGE SCALE GENOMIC DNA]</scope>
    <source>
        <strain evidence="6 7">Pan44</strain>
    </source>
</reference>
<dbReference type="InterPro" id="IPR005119">
    <property type="entry name" value="LysR_subst-bd"/>
</dbReference>
<dbReference type="KEGG" id="ccos:Pan44_54590"/>
<evidence type="ECO:0000259" key="5">
    <source>
        <dbReference type="PROSITE" id="PS50931"/>
    </source>
</evidence>
<dbReference type="Proteomes" id="UP000315700">
    <property type="component" value="Chromosome"/>
</dbReference>
<evidence type="ECO:0000313" key="7">
    <source>
        <dbReference type="Proteomes" id="UP000315700"/>
    </source>
</evidence>
<keyword evidence="7" id="KW-1185">Reference proteome</keyword>
<dbReference type="InterPro" id="IPR036388">
    <property type="entry name" value="WH-like_DNA-bd_sf"/>
</dbReference>
<accession>A0A517SMP0</accession>
<name>A0A517SMP0_9PLAN</name>
<dbReference type="RefSeq" id="WP_145034739.1">
    <property type="nucleotide sequence ID" value="NZ_CP036271.1"/>
</dbReference>
<evidence type="ECO:0000256" key="2">
    <source>
        <dbReference type="ARBA" id="ARBA00023015"/>
    </source>
</evidence>
<sequence>MLLRNAEIFCDVANCRSFSKAAAARGMSQPAISQAIQQLEEHLGVTLIDRSQRPLQLTPPGEAYFDGCRRLFSDYRLLEDRVQNLSAKVTGRVRVAAIYSVGLLQMAEYVSRFEDRYPDVVLQLDYLHPDQVYERVNQDEADLGIVSFPRDGGDIECIPWLDQVIGVVVAPQHRLAAKTDIALAEIDGEDFVAFTQDLRIRKEIDRTLRKNKVSVNAVHQFDNIENIKRAVEIGAGVSILPLPTARREIDAGMLKALHLTGLKWHRPLGIVKRRHKHLSAAASRFVELLQEALGADDPWTKRAPAERAKAD</sequence>
<dbReference type="InterPro" id="IPR050950">
    <property type="entry name" value="HTH-type_LysR_regulators"/>
</dbReference>
<dbReference type="PRINTS" id="PR00039">
    <property type="entry name" value="HTHLYSR"/>
</dbReference>
<keyword evidence="3" id="KW-0238">DNA-binding</keyword>
<dbReference type="EMBL" id="CP036271">
    <property type="protein sequence ID" value="QDT57390.1"/>
    <property type="molecule type" value="Genomic_DNA"/>
</dbReference>
<evidence type="ECO:0000313" key="6">
    <source>
        <dbReference type="EMBL" id="QDT57390.1"/>
    </source>
</evidence>
<dbReference type="FunFam" id="1.10.10.10:FF:000001">
    <property type="entry name" value="LysR family transcriptional regulator"/>
    <property type="match status" value="1"/>
</dbReference>
<keyword evidence="4" id="KW-0804">Transcription</keyword>
<dbReference type="Pfam" id="PF03466">
    <property type="entry name" value="LysR_substrate"/>
    <property type="match status" value="1"/>
</dbReference>
<evidence type="ECO:0000256" key="1">
    <source>
        <dbReference type="ARBA" id="ARBA00009437"/>
    </source>
</evidence>
<organism evidence="6 7">
    <name type="scientific">Caulifigura coniformis</name>
    <dbReference type="NCBI Taxonomy" id="2527983"/>
    <lineage>
        <taxon>Bacteria</taxon>
        <taxon>Pseudomonadati</taxon>
        <taxon>Planctomycetota</taxon>
        <taxon>Planctomycetia</taxon>
        <taxon>Planctomycetales</taxon>
        <taxon>Planctomycetaceae</taxon>
        <taxon>Caulifigura</taxon>
    </lineage>
</organism>